<keyword evidence="10" id="KW-0255">Endonuclease</keyword>
<evidence type="ECO:0000256" key="3">
    <source>
        <dbReference type="ARBA" id="ARBA00008545"/>
    </source>
</evidence>
<dbReference type="InterPro" id="IPR000605">
    <property type="entry name" value="Helicase_SF3_ssDNA/RNA_vir"/>
</dbReference>
<dbReference type="GO" id="GO:0006260">
    <property type="term" value="P:DNA replication"/>
    <property type="evidence" value="ECO:0007669"/>
    <property type="project" value="UniProtKB-KW"/>
</dbReference>
<dbReference type="GO" id="GO:0016787">
    <property type="term" value="F:hydrolase activity"/>
    <property type="evidence" value="ECO:0007669"/>
    <property type="project" value="UniProtKB-KW"/>
</dbReference>
<dbReference type="PROSITE" id="PS52020">
    <property type="entry name" value="CRESS_DNA_REP"/>
    <property type="match status" value="1"/>
</dbReference>
<dbReference type="InterPro" id="IPR027417">
    <property type="entry name" value="P-loop_NTPase"/>
</dbReference>
<keyword evidence="9" id="KW-0547">Nucleotide-binding</keyword>
<evidence type="ECO:0000256" key="4">
    <source>
        <dbReference type="ARBA" id="ARBA00022679"/>
    </source>
</evidence>
<keyword evidence="6" id="KW-0235">DNA replication</keyword>
<dbReference type="GO" id="GO:0003723">
    <property type="term" value="F:RNA binding"/>
    <property type="evidence" value="ECO:0007669"/>
    <property type="project" value="InterPro"/>
</dbReference>
<evidence type="ECO:0000256" key="7">
    <source>
        <dbReference type="ARBA" id="ARBA00022722"/>
    </source>
</evidence>
<comment type="similarity">
    <text evidence="3">Belongs to the nanoviruses/circoviruses replication-associated protein family.</text>
</comment>
<dbReference type="GO" id="GO:0000166">
    <property type="term" value="F:nucleotide binding"/>
    <property type="evidence" value="ECO:0007669"/>
    <property type="project" value="UniProtKB-KW"/>
</dbReference>
<dbReference type="Gene3D" id="3.40.50.300">
    <property type="entry name" value="P-loop containing nucleotide triphosphate hydrolases"/>
    <property type="match status" value="1"/>
</dbReference>
<evidence type="ECO:0000256" key="1">
    <source>
        <dbReference type="ARBA" id="ARBA00001936"/>
    </source>
</evidence>
<evidence type="ECO:0000256" key="5">
    <source>
        <dbReference type="ARBA" id="ARBA00022695"/>
    </source>
</evidence>
<dbReference type="Gene3D" id="3.40.1310.20">
    <property type="match status" value="1"/>
</dbReference>
<evidence type="ECO:0000256" key="11">
    <source>
        <dbReference type="ARBA" id="ARBA00022801"/>
    </source>
</evidence>
<evidence type="ECO:0000256" key="6">
    <source>
        <dbReference type="ARBA" id="ARBA00022705"/>
    </source>
</evidence>
<dbReference type="GO" id="GO:0003724">
    <property type="term" value="F:RNA helicase activity"/>
    <property type="evidence" value="ECO:0007669"/>
    <property type="project" value="InterPro"/>
</dbReference>
<dbReference type="Pfam" id="PF00910">
    <property type="entry name" value="RNA_helicase"/>
    <property type="match status" value="1"/>
</dbReference>
<evidence type="ECO:0000256" key="17">
    <source>
        <dbReference type="ARBA" id="ARBA00049360"/>
    </source>
</evidence>
<reference evidence="19" key="1">
    <citation type="journal article" date="2013" name="ISME J.">
        <title>Previously unknown and highly divergent ssDNA viruses populate the oceans.</title>
        <authorList>
            <person name="Labonte J.M."/>
            <person name="Suttle C.A."/>
        </authorList>
    </citation>
    <scope>NUCLEOTIDE SEQUENCE</scope>
</reference>
<evidence type="ECO:0000256" key="16">
    <source>
        <dbReference type="ARBA" id="ARBA00032243"/>
    </source>
</evidence>
<dbReference type="GO" id="GO:0004519">
    <property type="term" value="F:endonuclease activity"/>
    <property type="evidence" value="ECO:0007669"/>
    <property type="project" value="UniProtKB-KW"/>
</dbReference>
<evidence type="ECO:0000256" key="12">
    <source>
        <dbReference type="ARBA" id="ARBA00023124"/>
    </source>
</evidence>
<keyword evidence="8" id="KW-0479">Metal-binding</keyword>
<keyword evidence="13" id="KW-0238">DNA-binding</keyword>
<evidence type="ECO:0000256" key="8">
    <source>
        <dbReference type="ARBA" id="ARBA00022723"/>
    </source>
</evidence>
<accession>S4TE47</accession>
<protein>
    <recommendedName>
        <fullName evidence="15">ATP-dependent helicase Rep</fullName>
    </recommendedName>
    <alternativeName>
        <fullName evidence="16">RepP</fullName>
    </alternativeName>
</protein>
<keyword evidence="14" id="KW-0511">Multifunctional enzyme</keyword>
<organism evidence="19">
    <name type="scientific">uncultured marine virus</name>
    <dbReference type="NCBI Taxonomy" id="186617"/>
    <lineage>
        <taxon>Viruses</taxon>
        <taxon>environmental samples</taxon>
    </lineage>
</organism>
<comment type="catalytic activity">
    <reaction evidence="17">
        <text>ATP + H2O = ADP + phosphate + H(+)</text>
        <dbReference type="Rhea" id="RHEA:13065"/>
        <dbReference type="ChEBI" id="CHEBI:15377"/>
        <dbReference type="ChEBI" id="CHEBI:15378"/>
        <dbReference type="ChEBI" id="CHEBI:30616"/>
        <dbReference type="ChEBI" id="CHEBI:43474"/>
        <dbReference type="ChEBI" id="CHEBI:456216"/>
    </reaction>
</comment>
<evidence type="ECO:0000256" key="9">
    <source>
        <dbReference type="ARBA" id="ARBA00022741"/>
    </source>
</evidence>
<evidence type="ECO:0000256" key="15">
    <source>
        <dbReference type="ARBA" id="ARBA00030754"/>
    </source>
</evidence>
<evidence type="ECO:0000256" key="10">
    <source>
        <dbReference type="ARBA" id="ARBA00022759"/>
    </source>
</evidence>
<evidence type="ECO:0000256" key="14">
    <source>
        <dbReference type="ARBA" id="ARBA00023268"/>
    </source>
</evidence>
<keyword evidence="7" id="KW-0540">Nuclease</keyword>
<proteinExistence type="inferred from homology"/>
<keyword evidence="11" id="KW-0378">Hydrolase</keyword>
<keyword evidence="12" id="KW-0190">Covalent protein-DNA linkage</keyword>
<evidence type="ECO:0000259" key="18">
    <source>
        <dbReference type="PROSITE" id="PS52020"/>
    </source>
</evidence>
<dbReference type="GO" id="GO:0042025">
    <property type="term" value="C:host cell nucleus"/>
    <property type="evidence" value="ECO:0007669"/>
    <property type="project" value="UniProtKB-SubCell"/>
</dbReference>
<dbReference type="GO" id="GO:0016779">
    <property type="term" value="F:nucleotidyltransferase activity"/>
    <property type="evidence" value="ECO:0007669"/>
    <property type="project" value="UniProtKB-KW"/>
</dbReference>
<evidence type="ECO:0000256" key="2">
    <source>
        <dbReference type="ARBA" id="ARBA00004147"/>
    </source>
</evidence>
<evidence type="ECO:0000256" key="13">
    <source>
        <dbReference type="ARBA" id="ARBA00023125"/>
    </source>
</evidence>
<sequence length="280" mass="32378">MNRAWCFTLNNYDELAVEHVRSVLASDKIRYAIFGYEVGESGTPHLQGYVAFLKPQRLSACKKAIARAHWEPAKGNEEQNYEYCSKEGNFEEFGVRSKQGKRTDLDKAIEHLKEGGIKRVIEETPREYVKFHRGLEALEYRLNNQPYNHDSVRGVWIWGPPGSGKSHAAREFDPDAYLKAQNKWFDGYSNQKTIILDDLDTPTLGHHLKIWADKYACDGEFKGGTVHLRHTTFIVTSNYTPDQLWPDDPVMCQAIKRRFIMNHKQFKQTKVQYQPNAPQV</sequence>
<feature type="domain" description="CRESS-DNA virus Rep endonuclease" evidence="18">
    <location>
        <begin position="1"/>
        <end position="96"/>
    </location>
</feature>
<dbReference type="GO" id="GO:0003677">
    <property type="term" value="F:DNA binding"/>
    <property type="evidence" value="ECO:0007669"/>
    <property type="project" value="UniProtKB-KW"/>
</dbReference>
<dbReference type="InterPro" id="IPR049912">
    <property type="entry name" value="CRESS_DNA_REP"/>
</dbReference>
<dbReference type="EMBL" id="JX904368">
    <property type="protein sequence ID" value="AGA18366.1"/>
    <property type="molecule type" value="Genomic_DNA"/>
</dbReference>
<name>S4TE47_9VIRU</name>
<keyword evidence="4" id="KW-0808">Transferase</keyword>
<comment type="cofactor">
    <cofactor evidence="1">
        <name>Mn(2+)</name>
        <dbReference type="ChEBI" id="CHEBI:29035"/>
    </cofactor>
</comment>
<keyword evidence="5" id="KW-0548">Nucleotidyltransferase</keyword>
<evidence type="ECO:0000313" key="19">
    <source>
        <dbReference type="EMBL" id="AGA18366.1"/>
    </source>
</evidence>
<comment type="subcellular location">
    <subcellularLocation>
        <location evidence="2">Host nucleus</location>
    </subcellularLocation>
</comment>
<dbReference type="SUPFAM" id="SSF52540">
    <property type="entry name" value="P-loop containing nucleoside triphosphate hydrolases"/>
    <property type="match status" value="1"/>
</dbReference>
<dbReference type="Pfam" id="PF02407">
    <property type="entry name" value="Viral_Rep"/>
    <property type="match status" value="1"/>
</dbReference>
<dbReference type="GO" id="GO:0046872">
    <property type="term" value="F:metal ion binding"/>
    <property type="evidence" value="ECO:0007669"/>
    <property type="project" value="UniProtKB-KW"/>
</dbReference>